<comment type="caution">
    <text evidence="2">The sequence shown here is derived from an EMBL/GenBank/DDBJ whole genome shotgun (WGS) entry which is preliminary data.</text>
</comment>
<keyword evidence="3" id="KW-1185">Reference proteome</keyword>
<feature type="chain" id="PRO_5021239066" evidence="1">
    <location>
        <begin position="21"/>
        <end position="292"/>
    </location>
</feature>
<dbReference type="OrthoDB" id="1495718at2"/>
<evidence type="ECO:0000313" key="3">
    <source>
        <dbReference type="Proteomes" id="UP000298517"/>
    </source>
</evidence>
<name>A0A4Y8ATB2_9FLAO</name>
<reference evidence="2 3" key="1">
    <citation type="journal article" date="2011" name="J. Microbiol.">
        <title>Gramella jeungdoensis sp. nov., isolated from a solar saltern in Korea.</title>
        <authorList>
            <person name="Joung Y."/>
            <person name="Kim H."/>
            <person name="Jang T."/>
            <person name="Ahn T.S."/>
            <person name="Joh K."/>
        </authorList>
    </citation>
    <scope>NUCLEOTIDE SEQUENCE [LARGE SCALE GENOMIC DNA]</scope>
    <source>
        <strain evidence="2 3">KCTC 23123</strain>
    </source>
</reference>
<feature type="signal peptide" evidence="1">
    <location>
        <begin position="1"/>
        <end position="20"/>
    </location>
</feature>
<keyword evidence="1" id="KW-0732">Signal</keyword>
<evidence type="ECO:0000256" key="1">
    <source>
        <dbReference type="SAM" id="SignalP"/>
    </source>
</evidence>
<accession>A0A4Y8ATB2</accession>
<dbReference type="InterPro" id="IPR021428">
    <property type="entry name" value="DUF3078"/>
</dbReference>
<dbReference type="EMBL" id="SNQI01000003">
    <property type="protein sequence ID" value="TEW74029.1"/>
    <property type="molecule type" value="Genomic_DNA"/>
</dbReference>
<gene>
    <name evidence="2" type="ORF">E2488_11185</name>
</gene>
<dbReference type="Pfam" id="PF11276">
    <property type="entry name" value="DUF3078"/>
    <property type="match status" value="1"/>
</dbReference>
<organism evidence="2 3">
    <name type="scientific">Gramella jeungdoensis</name>
    <dbReference type="NCBI Taxonomy" id="708091"/>
    <lineage>
        <taxon>Bacteria</taxon>
        <taxon>Pseudomonadati</taxon>
        <taxon>Bacteroidota</taxon>
        <taxon>Flavobacteriia</taxon>
        <taxon>Flavobacteriales</taxon>
        <taxon>Flavobacteriaceae</taxon>
        <taxon>Christiangramia</taxon>
    </lineage>
</organism>
<proteinExistence type="predicted"/>
<evidence type="ECO:0000313" key="2">
    <source>
        <dbReference type="EMBL" id="TEW74029.1"/>
    </source>
</evidence>
<protein>
    <submittedName>
        <fullName evidence="2">DUF3078 domain-containing protein</fullName>
    </submittedName>
</protein>
<sequence>MKKAFFLILFLIFNSTFSYSNDKDSVAVKPSWSTKGKISFMFNQSAFNNWASKGENTLAGNASINYNFDYVKGNYTWKNNITTSYGLTKSKNTEFTKKTDDRLEFNSLLGINAESYWYYSALFNFKTQFNKGFKYSKDANGKEIRNESTNFFSPATFLIGPGMLWEKHKTFKFNIAPATTKLVIVDKDLTLPKSAYFGVEEGENTRLELGFNASGRLKINLMENMSIENLLNLYANYLENPENIDIDYTMNLVMKINGYFTTNLIFQTIYDDNAYEGFQIREVFGLSFNYGF</sequence>
<dbReference type="RefSeq" id="WP_134248427.1">
    <property type="nucleotide sequence ID" value="NZ_SNQI01000003.1"/>
</dbReference>
<dbReference type="Proteomes" id="UP000298517">
    <property type="component" value="Unassembled WGS sequence"/>
</dbReference>
<dbReference type="AlphaFoldDB" id="A0A4Y8ATB2"/>